<protein>
    <submittedName>
        <fullName evidence="4">ABC transporter substrate-binding protein</fullName>
    </submittedName>
</protein>
<dbReference type="AlphaFoldDB" id="A0A7W0ADC2"/>
<feature type="signal peptide" evidence="3">
    <location>
        <begin position="1"/>
        <end position="33"/>
    </location>
</feature>
<evidence type="ECO:0000313" key="5">
    <source>
        <dbReference type="EMBL" id="MCG6660533.1"/>
    </source>
</evidence>
<keyword evidence="3" id="KW-0732">Signal</keyword>
<dbReference type="Pfam" id="PF13416">
    <property type="entry name" value="SBP_bac_8"/>
    <property type="match status" value="1"/>
</dbReference>
<organism evidence="4 6">
    <name type="scientific">Billgrantia kenyensis</name>
    <dbReference type="NCBI Taxonomy" id="321266"/>
    <lineage>
        <taxon>Bacteria</taxon>
        <taxon>Pseudomonadati</taxon>
        <taxon>Pseudomonadota</taxon>
        <taxon>Gammaproteobacteria</taxon>
        <taxon>Oceanospirillales</taxon>
        <taxon>Halomonadaceae</taxon>
        <taxon>Billgrantia</taxon>
    </lineage>
</organism>
<dbReference type="PANTHER" id="PTHR43649">
    <property type="entry name" value="ARABINOSE-BINDING PROTEIN-RELATED"/>
    <property type="match status" value="1"/>
</dbReference>
<evidence type="ECO:0000313" key="4">
    <source>
        <dbReference type="EMBL" id="MBA2779106.1"/>
    </source>
</evidence>
<dbReference type="Gene3D" id="3.40.190.10">
    <property type="entry name" value="Periplasmic binding protein-like II"/>
    <property type="match status" value="2"/>
</dbReference>
<dbReference type="PANTHER" id="PTHR43649:SF30">
    <property type="entry name" value="ABC TRANSPORTER SUBSTRATE-BINDING PROTEIN"/>
    <property type="match status" value="1"/>
</dbReference>
<sequence>MNARFSLIKRRRKGVTVLAGAGLLAAGALTAQAQTELTMYYPVAVGGALTDVIDGLVAEFESEHPDISVNAIYAGNYDDTRVRAMSAIEAGNPPQLSVLFSIDLFDLLEQDAIVSFDSVIETDEEQEWLDGFYPGLMENGQIDGQTYGIPFQRSTIVLYWNKDAFEAAGLDPETPPENWEEMAEMAAAVREASNGQQWGVMVPSTGYPYWMFQAFAFQNGHRLMNEEGTEVYFDDPAAIEALEYWVSLSQEHQAMPDGTIEWGTLRQNFIEEATAMMWHTTGNLTAVRNEAGFDFGVAKLPMNTQRGSPTGGGNFYLFKDSTEEEQRAAMTFIRWMTDPERAAAWSIETGYMGVSPASYETEALRDYVEEFAPAAVARDQLEHATAELATYQGGRVRRALDNAVQAALTGQMSPEEALRQAQGEADAALRRYARSH</sequence>
<evidence type="ECO:0000313" key="6">
    <source>
        <dbReference type="Proteomes" id="UP000518091"/>
    </source>
</evidence>
<comment type="subcellular location">
    <subcellularLocation>
        <location evidence="1">Periplasm</location>
    </subcellularLocation>
</comment>
<comment type="caution">
    <text evidence="4">The sequence shown here is derived from an EMBL/GenBank/DDBJ whole genome shotgun (WGS) entry which is preliminary data.</text>
</comment>
<dbReference type="GO" id="GO:0042597">
    <property type="term" value="C:periplasmic space"/>
    <property type="evidence" value="ECO:0007669"/>
    <property type="project" value="UniProtKB-SubCell"/>
</dbReference>
<dbReference type="Proteomes" id="UP000518091">
    <property type="component" value="Unassembled WGS sequence"/>
</dbReference>
<evidence type="ECO:0000313" key="7">
    <source>
        <dbReference type="Proteomes" id="UP000814353"/>
    </source>
</evidence>
<gene>
    <name evidence="4" type="ORF">H1D44_09360</name>
    <name evidence="5" type="ORF">HOP48_03095</name>
</gene>
<evidence type="ECO:0000256" key="3">
    <source>
        <dbReference type="SAM" id="SignalP"/>
    </source>
</evidence>
<dbReference type="InterPro" id="IPR006059">
    <property type="entry name" value="SBP"/>
</dbReference>
<reference evidence="4 6" key="2">
    <citation type="submission" date="2020-07" db="EMBL/GenBank/DDBJ databases">
        <title>Identification of Halomonas strains.</title>
        <authorList>
            <person name="Xiao Z."/>
            <person name="Shen J."/>
        </authorList>
    </citation>
    <scope>NUCLEOTIDE SEQUENCE [LARGE SCALE GENOMIC DNA]</scope>
    <source>
        <strain evidence="4 6">DSM 17331</strain>
    </source>
</reference>
<evidence type="ECO:0000256" key="2">
    <source>
        <dbReference type="ARBA" id="ARBA00008520"/>
    </source>
</evidence>
<reference evidence="5 7" key="1">
    <citation type="submission" date="2020-05" db="EMBL/GenBank/DDBJ databases">
        <title>Comparative genomic analysis of denitrifying bacteria from Halomonas genus.</title>
        <authorList>
            <person name="Wang L."/>
            <person name="Shao Z."/>
        </authorList>
    </citation>
    <scope>NUCLEOTIDE SEQUENCE [LARGE SCALE GENOMIC DNA]</scope>
    <source>
        <strain evidence="5 7">DSM 17331</strain>
    </source>
</reference>
<dbReference type="RefSeq" id="WP_181514588.1">
    <property type="nucleotide sequence ID" value="NZ_JABFUB010000002.1"/>
</dbReference>
<dbReference type="EMBL" id="JACEFT010000009">
    <property type="protein sequence ID" value="MBA2779106.1"/>
    <property type="molecule type" value="Genomic_DNA"/>
</dbReference>
<dbReference type="Proteomes" id="UP000814353">
    <property type="component" value="Unassembled WGS sequence"/>
</dbReference>
<dbReference type="InterPro" id="IPR050490">
    <property type="entry name" value="Bact_solute-bd_prot1"/>
</dbReference>
<dbReference type="SUPFAM" id="SSF53850">
    <property type="entry name" value="Periplasmic binding protein-like II"/>
    <property type="match status" value="1"/>
</dbReference>
<feature type="chain" id="PRO_5031512712" evidence="3">
    <location>
        <begin position="34"/>
        <end position="436"/>
    </location>
</feature>
<evidence type="ECO:0000256" key="1">
    <source>
        <dbReference type="ARBA" id="ARBA00004418"/>
    </source>
</evidence>
<keyword evidence="7" id="KW-1185">Reference proteome</keyword>
<dbReference type="EMBL" id="JABFUB010000002">
    <property type="protein sequence ID" value="MCG6660533.1"/>
    <property type="molecule type" value="Genomic_DNA"/>
</dbReference>
<dbReference type="CDD" id="cd14748">
    <property type="entry name" value="PBP2_UgpB"/>
    <property type="match status" value="1"/>
</dbReference>
<comment type="similarity">
    <text evidence="2">Belongs to the bacterial solute-binding protein 1 family.</text>
</comment>
<accession>A0A7W0ADC2</accession>
<name>A0A7W0ADC2_9GAMM</name>
<proteinExistence type="inferred from homology"/>